<protein>
    <submittedName>
        <fullName evidence="1">Uncharacterized protein</fullName>
    </submittedName>
</protein>
<name>A0AAF1BQ29_NEIPE</name>
<evidence type="ECO:0000313" key="1">
    <source>
        <dbReference type="EMBL" id="WOS97775.1"/>
    </source>
</evidence>
<dbReference type="EMBL" id="CP136962">
    <property type="protein sequence ID" value="WOS97775.1"/>
    <property type="molecule type" value="Genomic_DNA"/>
</dbReference>
<evidence type="ECO:0000313" key="2">
    <source>
        <dbReference type="Proteomes" id="UP000234781"/>
    </source>
</evidence>
<proteinExistence type="predicted"/>
<sequence length="71" mass="7991">METAENLCLGFGCRGKRNFAKVSAFMFVGFSNREAIYDVFAFIINVQQQLIVTDILLIRVASDDKISKPTE</sequence>
<dbReference type="RefSeq" id="WP_167382862.1">
    <property type="nucleotide sequence ID" value="NZ_CP136962.1"/>
</dbReference>
<dbReference type="AlphaFoldDB" id="A0AAF1BQ29"/>
<dbReference type="Proteomes" id="UP000234781">
    <property type="component" value="Chromosome"/>
</dbReference>
<gene>
    <name evidence="1" type="ORF">CYJ98_009410</name>
</gene>
<organism evidence="1 2">
    <name type="scientific">Neisseria perflava</name>
    <dbReference type="NCBI Taxonomy" id="33053"/>
    <lineage>
        <taxon>Bacteria</taxon>
        <taxon>Pseudomonadati</taxon>
        <taxon>Pseudomonadota</taxon>
        <taxon>Betaproteobacteria</taxon>
        <taxon>Neisseriales</taxon>
        <taxon>Neisseriaceae</taxon>
        <taxon>Neisseria</taxon>
    </lineage>
</organism>
<keyword evidence="2" id="KW-1185">Reference proteome</keyword>
<reference evidence="2" key="1">
    <citation type="submission" date="2017-12" db="EMBL/GenBank/DDBJ databases">
        <title>Phylogenetic diversity of female urinary microbiome.</title>
        <authorList>
            <person name="Thomas-White K."/>
            <person name="Wolfe A.J."/>
        </authorList>
    </citation>
    <scope>NUCLEOTIDE SEQUENCE [LARGE SCALE GENOMIC DNA]</scope>
    <source>
        <strain evidence="2">UMB0023</strain>
    </source>
</reference>
<accession>A0AAF1BQ29</accession>